<dbReference type="Gene3D" id="3.30.1370.30">
    <property type="match status" value="1"/>
</dbReference>
<dbReference type="GO" id="GO:1990904">
    <property type="term" value="C:ribonucleoprotein complex"/>
    <property type="evidence" value="ECO:0007669"/>
    <property type="project" value="UniProtKB-KW"/>
</dbReference>
<protein>
    <submittedName>
        <fullName evidence="4">Ribosomal protein S8</fullName>
    </submittedName>
</protein>
<proteinExistence type="inferred from homology"/>
<dbReference type="AlphaFoldDB" id="A0A2H4R8B6"/>
<keyword evidence="2 4" id="KW-0689">Ribosomal protein</keyword>
<sequence length="149" mass="16754">MGNKRPNDILADTLSTVRNAYYQSFETCSVTNNKLIQSLLTSLHNRGFINNWYENPRDPFNSIIIDLKYYQNRPAIKGITQISKPGKRAYFSKSRLLRISELENWGETKTLFLTTPQGVFSHHELAANGSISRGTEAGLGGGEGLCLVW</sequence>
<name>A0A2H4R8B6_9EUKA</name>
<dbReference type="GO" id="GO:0006412">
    <property type="term" value="P:translation"/>
    <property type="evidence" value="ECO:0007669"/>
    <property type="project" value="InterPro"/>
</dbReference>
<evidence type="ECO:0000256" key="1">
    <source>
        <dbReference type="ARBA" id="ARBA00006471"/>
    </source>
</evidence>
<dbReference type="SUPFAM" id="SSF56047">
    <property type="entry name" value="Ribosomal protein S8"/>
    <property type="match status" value="1"/>
</dbReference>
<comment type="similarity">
    <text evidence="1">Belongs to the universal ribosomal protein uS8 family.</text>
</comment>
<dbReference type="EMBL" id="MG202007">
    <property type="protein sequence ID" value="ATY40901.1"/>
    <property type="molecule type" value="Genomic_DNA"/>
</dbReference>
<accession>A0A2H4R8B6</accession>
<geneLocation type="mitochondrion" evidence="4"/>
<dbReference type="Gene3D" id="3.30.1490.10">
    <property type="match status" value="1"/>
</dbReference>
<dbReference type="GO" id="GO:0005840">
    <property type="term" value="C:ribosome"/>
    <property type="evidence" value="ECO:0007669"/>
    <property type="project" value="UniProtKB-KW"/>
</dbReference>
<evidence type="ECO:0000256" key="3">
    <source>
        <dbReference type="ARBA" id="ARBA00023274"/>
    </source>
</evidence>
<keyword evidence="4" id="KW-0496">Mitochondrion</keyword>
<dbReference type="Pfam" id="PF00410">
    <property type="entry name" value="Ribosomal_S8"/>
    <property type="match status" value="1"/>
</dbReference>
<organism evidence="4">
    <name type="scientific">Picobiliphyte sp. MS584-11</name>
    <dbReference type="NCBI Taxonomy" id="1157699"/>
    <lineage>
        <taxon>Eukaryota</taxon>
        <taxon>Eukaryota incertae sedis</taxon>
        <taxon>Picozoa</taxon>
    </lineage>
</organism>
<keyword evidence="3" id="KW-0687">Ribonucleoprotein</keyword>
<gene>
    <name evidence="4" type="primary">rps8</name>
</gene>
<dbReference type="GO" id="GO:0003735">
    <property type="term" value="F:structural constituent of ribosome"/>
    <property type="evidence" value="ECO:0007669"/>
    <property type="project" value="InterPro"/>
</dbReference>
<evidence type="ECO:0000256" key="2">
    <source>
        <dbReference type="ARBA" id="ARBA00022980"/>
    </source>
</evidence>
<dbReference type="InterPro" id="IPR000630">
    <property type="entry name" value="Ribosomal_uS8"/>
</dbReference>
<reference evidence="4" key="1">
    <citation type="journal article" date="2017" name="Curr. Biol.">
        <title>A New Lineage of Eukaryotes Illuminates Early Mitochondrial Genome Reduction.</title>
        <authorList>
            <person name="Janouskovec J."/>
            <person name="Tikhonenkov D.V."/>
            <person name="Burki F."/>
            <person name="Howe A.T."/>
            <person name="Rohwer F.L."/>
            <person name="Mylnikov A.P."/>
            <person name="Keeling P.J."/>
        </authorList>
    </citation>
    <scope>NUCLEOTIDE SEQUENCE</scope>
</reference>
<evidence type="ECO:0000313" key="4">
    <source>
        <dbReference type="EMBL" id="ATY40901.1"/>
    </source>
</evidence>
<dbReference type="InterPro" id="IPR035987">
    <property type="entry name" value="Ribosomal_uS8_sf"/>
</dbReference>